<feature type="coiled-coil region" evidence="1">
    <location>
        <begin position="7"/>
        <end position="64"/>
    </location>
</feature>
<protein>
    <submittedName>
        <fullName evidence="2">Uncharacterized protein</fullName>
    </submittedName>
</protein>
<organism evidence="2 3">
    <name type="scientific">Candidatus Nitrosacidococcus tergens</name>
    <dbReference type="NCBI Taxonomy" id="553981"/>
    <lineage>
        <taxon>Bacteria</taxon>
        <taxon>Pseudomonadati</taxon>
        <taxon>Pseudomonadota</taxon>
        <taxon>Gammaproteobacteria</taxon>
        <taxon>Chromatiales</taxon>
        <taxon>Chromatiaceae</taxon>
        <taxon>Candidatus Nitrosacidococcus</taxon>
    </lineage>
</organism>
<evidence type="ECO:0000313" key="3">
    <source>
        <dbReference type="Proteomes" id="UP000516072"/>
    </source>
</evidence>
<reference evidence="2 3" key="1">
    <citation type="submission" date="2020-03" db="EMBL/GenBank/DDBJ databases">
        <authorList>
            <person name="Picone N."/>
        </authorList>
    </citation>
    <scope>NUCLEOTIDE SEQUENCE [LARGE SCALE GENOMIC DNA]</scope>
    <source>
        <strain evidence="2">NSCAC1</strain>
    </source>
</reference>
<keyword evidence="1" id="KW-0175">Coiled coil</keyword>
<proteinExistence type="predicted"/>
<gene>
    <name evidence="2" type="ORF">NSCAC_0627</name>
</gene>
<dbReference type="AlphaFoldDB" id="A0A7G1Q8R7"/>
<keyword evidence="3" id="KW-1185">Reference proteome</keyword>
<dbReference type="Proteomes" id="UP000516072">
    <property type="component" value="Chromosome"/>
</dbReference>
<evidence type="ECO:0000256" key="1">
    <source>
        <dbReference type="SAM" id="Coils"/>
    </source>
</evidence>
<name>A0A7G1Q8R7_9GAMM</name>
<dbReference type="KEGG" id="ntg:NSCAC_0627"/>
<dbReference type="RefSeq" id="WP_197744967.1">
    <property type="nucleotide sequence ID" value="NZ_LR778175.1"/>
</dbReference>
<evidence type="ECO:0000313" key="2">
    <source>
        <dbReference type="EMBL" id="CAB1275358.1"/>
    </source>
</evidence>
<accession>A0A7G1Q8R7</accession>
<sequence length="139" mass="16519">MSIKERLIKAGRELARIEQDLDLLEQNINVGKNRNERAVHRERIEQLEIKLKEFKHQFLQLESNITCGRKKFEKEFHTHLEAIKHRHHHLEKQLGDVHLAHAESWHLGENLPIGTTIFDGIGQWVTHLFRRDRNLGHHT</sequence>
<dbReference type="EMBL" id="LR778175">
    <property type="protein sequence ID" value="CAB1275358.1"/>
    <property type="molecule type" value="Genomic_DNA"/>
</dbReference>